<dbReference type="InterPro" id="IPR038849">
    <property type="entry name" value="ARL2BP"/>
</dbReference>
<dbReference type="GO" id="GO:0051457">
    <property type="term" value="P:maintenance of protein location in nucleus"/>
    <property type="evidence" value="ECO:0007669"/>
    <property type="project" value="TreeGrafter"/>
</dbReference>
<dbReference type="OrthoDB" id="302784at2759"/>
<comment type="caution">
    <text evidence="3">The sequence shown here is derived from an EMBL/GenBank/DDBJ whole genome shotgun (WGS) entry which is preliminary data.</text>
</comment>
<dbReference type="PANTHER" id="PTHR15487:SF4">
    <property type="entry name" value="ADP-RIBOSYLATION FACTOR-LIKE PROTEIN 2-BINDING PROTEIN"/>
    <property type="match status" value="1"/>
</dbReference>
<dbReference type="InterPro" id="IPR023379">
    <property type="entry name" value="BART_dom"/>
</dbReference>
<evidence type="ECO:0000313" key="4">
    <source>
        <dbReference type="Proteomes" id="UP000694044"/>
    </source>
</evidence>
<sequence>MSREVETMNQPEMADFGRADDEEEEVFDNDVGEENTEVRGVFRSTWTRRLSGSDSADLDSLLAVLCSQEAKFDEMIGVLQDILIDPEFVDMQSEFCRNNCEIFDNVSENKLIYMDIFQQYTDLIGTSCARRCIAPRYFTVVSPSDVAYLYDCAFAETFIERRLHAKLEVANIFQWMSSATRFKSTKVQRGHSLGDSFGGGGLTSSCLLFARKNSADEIPLDVIDVLLSSSDFEEFKGLMLSFKQNETPCIEITGDALIC</sequence>
<name>A0A8T1W4P0_9STRA</name>
<proteinExistence type="predicted"/>
<evidence type="ECO:0000259" key="2">
    <source>
        <dbReference type="Pfam" id="PF11527"/>
    </source>
</evidence>
<dbReference type="GO" id="GO:0005634">
    <property type="term" value="C:nucleus"/>
    <property type="evidence" value="ECO:0007669"/>
    <property type="project" value="GOC"/>
</dbReference>
<accession>A0A8T1W4P0</accession>
<protein>
    <submittedName>
        <fullName evidence="3">ADP-ribosylation factor-like protein 2-binding protein</fullName>
    </submittedName>
</protein>
<keyword evidence="4" id="KW-1185">Reference proteome</keyword>
<feature type="domain" description="BART" evidence="2">
    <location>
        <begin position="71"/>
        <end position="126"/>
    </location>
</feature>
<dbReference type="Pfam" id="PF11527">
    <property type="entry name" value="ARL2_Bind_BART"/>
    <property type="match status" value="1"/>
</dbReference>
<dbReference type="PANTHER" id="PTHR15487">
    <property type="entry name" value="ADP-RIBOSYLATION FACTOR-LIKE PROTEIN 2-BINDING PROTEIN"/>
    <property type="match status" value="1"/>
</dbReference>
<dbReference type="GO" id="GO:0005758">
    <property type="term" value="C:mitochondrial intermembrane space"/>
    <property type="evidence" value="ECO:0007669"/>
    <property type="project" value="TreeGrafter"/>
</dbReference>
<dbReference type="Proteomes" id="UP000694044">
    <property type="component" value="Unassembled WGS sequence"/>
</dbReference>
<dbReference type="EMBL" id="JAGDFM010000053">
    <property type="protein sequence ID" value="KAG7388882.1"/>
    <property type="molecule type" value="Genomic_DNA"/>
</dbReference>
<gene>
    <name evidence="3" type="primary">ARL2BP</name>
    <name evidence="3" type="ORF">PHYPSEUDO_011716</name>
</gene>
<feature type="region of interest" description="Disordered" evidence="1">
    <location>
        <begin position="1"/>
        <end position="31"/>
    </location>
</feature>
<dbReference type="AlphaFoldDB" id="A0A8T1W4P0"/>
<feature type="compositionally biased region" description="Acidic residues" evidence="1">
    <location>
        <begin position="20"/>
        <end position="31"/>
    </location>
</feature>
<evidence type="ECO:0000256" key="1">
    <source>
        <dbReference type="SAM" id="MobiDB-lite"/>
    </source>
</evidence>
<organism evidence="3 4">
    <name type="scientific">Phytophthora pseudosyringae</name>
    <dbReference type="NCBI Taxonomy" id="221518"/>
    <lineage>
        <taxon>Eukaryota</taxon>
        <taxon>Sar</taxon>
        <taxon>Stramenopiles</taxon>
        <taxon>Oomycota</taxon>
        <taxon>Peronosporomycetes</taxon>
        <taxon>Peronosporales</taxon>
        <taxon>Peronosporaceae</taxon>
        <taxon>Phytophthora</taxon>
    </lineage>
</organism>
<evidence type="ECO:0000313" key="3">
    <source>
        <dbReference type="EMBL" id="KAG7388882.1"/>
    </source>
</evidence>
<reference evidence="3" key="1">
    <citation type="submission" date="2021-02" db="EMBL/GenBank/DDBJ databases">
        <authorList>
            <person name="Palmer J.M."/>
        </authorList>
    </citation>
    <scope>NUCLEOTIDE SEQUENCE</scope>
    <source>
        <strain evidence="3">SCRP734</strain>
    </source>
</reference>